<name>A0A5B9MN17_9BACT</name>
<accession>A0A5B9MN17</accession>
<organism evidence="1 2">
    <name type="scientific">Stieleria maiorica</name>
    <dbReference type="NCBI Taxonomy" id="2795974"/>
    <lineage>
        <taxon>Bacteria</taxon>
        <taxon>Pseudomonadati</taxon>
        <taxon>Planctomycetota</taxon>
        <taxon>Planctomycetia</taxon>
        <taxon>Pirellulales</taxon>
        <taxon>Pirellulaceae</taxon>
        <taxon>Stieleria</taxon>
    </lineage>
</organism>
<keyword evidence="2" id="KW-1185">Reference proteome</keyword>
<evidence type="ECO:0000313" key="2">
    <source>
        <dbReference type="Proteomes" id="UP000321353"/>
    </source>
</evidence>
<gene>
    <name evidence="1" type="ORF">Mal15_55170</name>
</gene>
<dbReference type="EMBL" id="CP036264">
    <property type="protein sequence ID" value="QEG01441.1"/>
    <property type="molecule type" value="Genomic_DNA"/>
</dbReference>
<sequence>MKRTVIAAVMIAVAGMWFVMNRTAAQQSSENQHAEKIAELMQQRHDVLQQHYEVIKRRYADGRFEYDQVISAMDALLKAKLDLAKSKQERLDICKQRVDNLRSLEQWGESRLKSGVGAVEETMLATAARIQAEIDCLREEQ</sequence>
<evidence type="ECO:0000313" key="1">
    <source>
        <dbReference type="EMBL" id="QEG01441.1"/>
    </source>
</evidence>
<dbReference type="RefSeq" id="WP_147870519.1">
    <property type="nucleotide sequence ID" value="NZ_CP036264.1"/>
</dbReference>
<protein>
    <submittedName>
        <fullName evidence="1">Uncharacterized protein</fullName>
    </submittedName>
</protein>
<dbReference type="AlphaFoldDB" id="A0A5B9MN17"/>
<dbReference type="Proteomes" id="UP000321353">
    <property type="component" value="Chromosome"/>
</dbReference>
<dbReference type="KEGG" id="smam:Mal15_55170"/>
<dbReference type="SUPFAM" id="SSF56954">
    <property type="entry name" value="Outer membrane efflux proteins (OEP)"/>
    <property type="match status" value="1"/>
</dbReference>
<reference evidence="1 2" key="1">
    <citation type="submission" date="2019-02" db="EMBL/GenBank/DDBJ databases">
        <title>Planctomycetal bacteria perform biofilm scaping via a novel small molecule.</title>
        <authorList>
            <person name="Jeske O."/>
            <person name="Boedeker C."/>
            <person name="Wiegand S."/>
            <person name="Breitling P."/>
            <person name="Kallscheuer N."/>
            <person name="Jogler M."/>
            <person name="Rohde M."/>
            <person name="Petersen J."/>
            <person name="Medema M.H."/>
            <person name="Surup F."/>
            <person name="Jogler C."/>
        </authorList>
    </citation>
    <scope>NUCLEOTIDE SEQUENCE [LARGE SCALE GENOMIC DNA]</scope>
    <source>
        <strain evidence="1 2">Mal15</strain>
    </source>
</reference>
<proteinExistence type="predicted"/>